<keyword evidence="2" id="KW-0732">Signal</keyword>
<dbReference type="Gene3D" id="3.40.50.1820">
    <property type="entry name" value="alpha/beta hydrolase"/>
    <property type="match status" value="1"/>
</dbReference>
<reference evidence="3 4" key="1">
    <citation type="submission" date="2016-10" db="EMBL/GenBank/DDBJ databases">
        <authorList>
            <person name="de Groot N.N."/>
        </authorList>
    </citation>
    <scope>NUCLEOTIDE SEQUENCE [LARGE SCALE GENOMIC DNA]</scope>
    <source>
        <strain evidence="3 4">DSM 16957</strain>
    </source>
</reference>
<dbReference type="AlphaFoldDB" id="A0A1G6RQP5"/>
<dbReference type="Pfam" id="PF10605">
    <property type="entry name" value="3HBOH"/>
    <property type="match status" value="1"/>
</dbReference>
<evidence type="ECO:0000313" key="3">
    <source>
        <dbReference type="EMBL" id="SDD06741.1"/>
    </source>
</evidence>
<accession>A0A1G6RQP5</accession>
<dbReference type="STRING" id="265719.SAMN04488509_10137"/>
<feature type="signal peptide" evidence="2">
    <location>
        <begin position="1"/>
        <end position="31"/>
    </location>
</feature>
<dbReference type="EMBL" id="FNAG01000001">
    <property type="protein sequence ID" value="SDD06741.1"/>
    <property type="molecule type" value="Genomic_DNA"/>
</dbReference>
<dbReference type="PROSITE" id="PS51257">
    <property type="entry name" value="PROKAR_LIPOPROTEIN"/>
    <property type="match status" value="1"/>
</dbReference>
<dbReference type="GO" id="GO:0019605">
    <property type="term" value="P:butyrate metabolic process"/>
    <property type="evidence" value="ECO:0007669"/>
    <property type="project" value="InterPro"/>
</dbReference>
<protein>
    <submittedName>
        <fullName evidence="3">Hydroxybutyrate-dimer hydrolase</fullName>
    </submittedName>
</protein>
<keyword evidence="4" id="KW-1185">Reference proteome</keyword>
<dbReference type="InterPro" id="IPR029058">
    <property type="entry name" value="AB_hydrolase_fold"/>
</dbReference>
<name>A0A1G6RQP5_9GAMM</name>
<dbReference type="ESTHER" id="9gamm-a0a1g6rqp5">
    <property type="family name" value="OHBut_olig_hydro_put"/>
</dbReference>
<organism evidence="3 4">
    <name type="scientific">Aquimonas voraii</name>
    <dbReference type="NCBI Taxonomy" id="265719"/>
    <lineage>
        <taxon>Bacteria</taxon>
        <taxon>Pseudomonadati</taxon>
        <taxon>Pseudomonadota</taxon>
        <taxon>Gammaproteobacteria</taxon>
        <taxon>Lysobacterales</taxon>
        <taxon>Lysobacteraceae</taxon>
        <taxon>Aquimonas</taxon>
    </lineage>
</organism>
<proteinExistence type="predicted"/>
<sequence>MARGAVRAEHPGMSMIRLTVVLACLALAACAAVPATNEALPMRLSDVRETVHRAPDDLLSAGLGLSGLQQATPPALADANAPTAAELRRRALWANWRGIADLTPGGGFAEVYGALPAVPGREFHALAWLPEARHPHRVMLQLPDAFDAGARCLVVTASSGSRGIYGAISLAGGWGLPRGCAVAYTDKGAGSGFFDLASGQGAGLSGLAEGEPEFALAASGEPLFAVKHAHSGDHPEADWGQHLRQAAEFGLHQLSRALPAQAPFTFENTRVIAVGVSNGGAAVLRAAADADDWLDAAVAIAPNVHVANHGRPAFDYGTEAGLLMPCALLDARFDATPFARTPQGAPAQWRQACELAYAAGLLAARSIDSQVAEARQRLHEGGWTDQAIAAGALSVSFELWRAVGATYASAYLRRGPTDMPCGFRVAAVDAQGQPRATTVAERALIWSDGSGIPPTAGAQLLSPTEADVPPALAGLRCLADLWDGDSADARSLRAAVAQTQAGPPRAGLPLTVLHGLDDGLIPEAFSSAAYVAQAEQAGRALRYWQLSHVQHFDGFLGAPLLAARYLPLMPYAYRALDQAWADLEAGRGPRSERVRVAAKPRGIEGAGVAALRAEHLALPAG</sequence>
<evidence type="ECO:0000313" key="4">
    <source>
        <dbReference type="Proteomes" id="UP000199603"/>
    </source>
</evidence>
<dbReference type="SUPFAM" id="SSF53474">
    <property type="entry name" value="alpha/beta-Hydrolases"/>
    <property type="match status" value="1"/>
</dbReference>
<dbReference type="InterPro" id="IPR016582">
    <property type="entry name" value="OHBut_olig_hydro_put"/>
</dbReference>
<evidence type="ECO:0000256" key="1">
    <source>
        <dbReference type="ARBA" id="ARBA00022801"/>
    </source>
</evidence>
<dbReference type="GO" id="GO:0047989">
    <property type="term" value="F:hydroxybutyrate-dimer hydrolase activity"/>
    <property type="evidence" value="ECO:0007669"/>
    <property type="project" value="InterPro"/>
</dbReference>
<dbReference type="GO" id="GO:0005615">
    <property type="term" value="C:extracellular space"/>
    <property type="evidence" value="ECO:0007669"/>
    <property type="project" value="InterPro"/>
</dbReference>
<dbReference type="Proteomes" id="UP000199603">
    <property type="component" value="Unassembled WGS sequence"/>
</dbReference>
<keyword evidence="1 3" id="KW-0378">Hydrolase</keyword>
<evidence type="ECO:0000256" key="2">
    <source>
        <dbReference type="SAM" id="SignalP"/>
    </source>
</evidence>
<feature type="chain" id="PRO_5011695143" evidence="2">
    <location>
        <begin position="32"/>
        <end position="621"/>
    </location>
</feature>
<gene>
    <name evidence="3" type="ORF">SAMN04488509_10137</name>
</gene>